<name>A0ABN1HD54_9ACTN</name>
<gene>
    <name evidence="2" type="ORF">GCM10009535_14750</name>
</gene>
<accession>A0ABN1HD54</accession>
<protein>
    <submittedName>
        <fullName evidence="2">Uncharacterized protein</fullName>
    </submittedName>
</protein>
<feature type="region of interest" description="Disordered" evidence="1">
    <location>
        <begin position="70"/>
        <end position="91"/>
    </location>
</feature>
<comment type="caution">
    <text evidence="2">The sequence shown here is derived from an EMBL/GenBank/DDBJ whole genome shotgun (WGS) entry which is preliminary data.</text>
</comment>
<evidence type="ECO:0000313" key="3">
    <source>
        <dbReference type="Proteomes" id="UP001500724"/>
    </source>
</evidence>
<dbReference type="EMBL" id="BAAAGU010000011">
    <property type="protein sequence ID" value="GAA0639109.1"/>
    <property type="molecule type" value="Genomic_DNA"/>
</dbReference>
<keyword evidence="3" id="KW-1185">Reference proteome</keyword>
<evidence type="ECO:0000313" key="2">
    <source>
        <dbReference type="EMBL" id="GAA0639109.1"/>
    </source>
</evidence>
<proteinExistence type="predicted"/>
<sequence>MGRDDVGERADAAGGADGVEGQVVFVAAGVVGEVGAGEDLLGREEVVGAVLDRCDPGVFGEAEQGVGLDAGAGTGRDVVEGEGQVGGVRDV</sequence>
<dbReference type="Proteomes" id="UP001500724">
    <property type="component" value="Unassembled WGS sequence"/>
</dbReference>
<reference evidence="2 3" key="1">
    <citation type="journal article" date="2019" name="Int. J. Syst. Evol. Microbiol.">
        <title>The Global Catalogue of Microorganisms (GCM) 10K type strain sequencing project: providing services to taxonomists for standard genome sequencing and annotation.</title>
        <authorList>
            <consortium name="The Broad Institute Genomics Platform"/>
            <consortium name="The Broad Institute Genome Sequencing Center for Infectious Disease"/>
            <person name="Wu L."/>
            <person name="Ma J."/>
        </authorList>
    </citation>
    <scope>NUCLEOTIDE SEQUENCE [LARGE SCALE GENOMIC DNA]</scope>
    <source>
        <strain evidence="2 3">JCM 10367</strain>
    </source>
</reference>
<evidence type="ECO:0000256" key="1">
    <source>
        <dbReference type="SAM" id="MobiDB-lite"/>
    </source>
</evidence>
<organism evidence="2 3">
    <name type="scientific">Streptomyces thermocarboxydovorans</name>
    <dbReference type="NCBI Taxonomy" id="59298"/>
    <lineage>
        <taxon>Bacteria</taxon>
        <taxon>Bacillati</taxon>
        <taxon>Actinomycetota</taxon>
        <taxon>Actinomycetes</taxon>
        <taxon>Kitasatosporales</taxon>
        <taxon>Streptomycetaceae</taxon>
        <taxon>Streptomyces</taxon>
    </lineage>
</organism>